<evidence type="ECO:0000313" key="2">
    <source>
        <dbReference type="Proteomes" id="UP000290439"/>
    </source>
</evidence>
<proteinExistence type="predicted"/>
<accession>A0A4U8VSR5</accession>
<sequence>MNVLEMARAERADFAELLETVTPDLQRLSAVRGPAGA</sequence>
<organism evidence="1 2">
    <name type="scientific">Nocardia cyriacigeorgica</name>
    <dbReference type="NCBI Taxonomy" id="135487"/>
    <lineage>
        <taxon>Bacteria</taxon>
        <taxon>Bacillati</taxon>
        <taxon>Actinomycetota</taxon>
        <taxon>Actinomycetes</taxon>
        <taxon>Mycobacteriales</taxon>
        <taxon>Nocardiaceae</taxon>
        <taxon>Nocardia</taxon>
    </lineage>
</organism>
<dbReference type="AlphaFoldDB" id="A0A4U8VSR5"/>
<reference evidence="1 2" key="1">
    <citation type="submission" date="2019-02" db="EMBL/GenBank/DDBJ databases">
        <authorList>
            <consortium name="Pathogen Informatics"/>
        </authorList>
    </citation>
    <scope>NUCLEOTIDE SEQUENCE [LARGE SCALE GENOMIC DNA]</scope>
    <source>
        <strain evidence="1 2">3012STDY6756504</strain>
    </source>
</reference>
<name>A0A4U8VSR5_9NOCA</name>
<dbReference type="EMBL" id="LR215973">
    <property type="protein sequence ID" value="VFA96481.1"/>
    <property type="molecule type" value="Genomic_DNA"/>
</dbReference>
<dbReference type="Proteomes" id="UP000290439">
    <property type="component" value="Chromosome"/>
</dbReference>
<evidence type="ECO:0000313" key="1">
    <source>
        <dbReference type="EMBL" id="VFA96481.1"/>
    </source>
</evidence>
<gene>
    <name evidence="1" type="ORF">NCTC10797_00231</name>
</gene>
<protein>
    <submittedName>
        <fullName evidence="1">Uncharacterized protein</fullName>
    </submittedName>
</protein>